<evidence type="ECO:0000313" key="2">
    <source>
        <dbReference type="EMBL" id="KAG5642381.1"/>
    </source>
</evidence>
<reference evidence="2" key="1">
    <citation type="submission" date="2020-07" db="EMBL/GenBank/DDBJ databases">
        <authorList>
            <person name="Nieuwenhuis M."/>
            <person name="Van De Peppel L.J.J."/>
        </authorList>
    </citation>
    <scope>NUCLEOTIDE SEQUENCE</scope>
    <source>
        <strain evidence="2">AP01</strain>
        <tissue evidence="2">Mycelium</tissue>
    </source>
</reference>
<reference evidence="2" key="2">
    <citation type="submission" date="2021-10" db="EMBL/GenBank/DDBJ databases">
        <title>Phylogenomics reveals ancestral predisposition of the termite-cultivated fungus Termitomyces towards a domesticated lifestyle.</title>
        <authorList>
            <person name="Auxier B."/>
            <person name="Grum-Grzhimaylo A."/>
            <person name="Cardenas M.E."/>
            <person name="Lodge J.D."/>
            <person name="Laessoe T."/>
            <person name="Pedersen O."/>
            <person name="Smith M.E."/>
            <person name="Kuyper T.W."/>
            <person name="Franco-Molano E.A."/>
            <person name="Baroni T.J."/>
            <person name="Aanen D.K."/>
        </authorList>
    </citation>
    <scope>NUCLEOTIDE SEQUENCE</scope>
    <source>
        <strain evidence="2">AP01</strain>
        <tissue evidence="2">Mycelium</tissue>
    </source>
</reference>
<dbReference type="EMBL" id="JABCKV010000190">
    <property type="protein sequence ID" value="KAG5642381.1"/>
    <property type="molecule type" value="Genomic_DNA"/>
</dbReference>
<keyword evidence="1" id="KW-0812">Transmembrane</keyword>
<name>A0A9P7G3I4_9AGAR</name>
<dbReference type="Proteomes" id="UP000775547">
    <property type="component" value="Unassembled WGS sequence"/>
</dbReference>
<feature type="transmembrane region" description="Helical" evidence="1">
    <location>
        <begin position="12"/>
        <end position="35"/>
    </location>
</feature>
<sequence>MSAAPRTSSKIPAILGGVMGGLALLGLLIIIILILKRRRKEAQAQRRLSFHRDMMVQHRIPLSDLEHGRLNATGPTATPAPVTIGHPAGPRPQVPNSAIVMASAQTHRQWQIDGQVRELKRQIAGISRQDRGQARVRIHLEELRSQVKWLRAQRNSPWALGDTDVPPPGLDRYLK</sequence>
<proteinExistence type="predicted"/>
<keyword evidence="1" id="KW-0472">Membrane</keyword>
<gene>
    <name evidence="2" type="ORF">DXG03_002939</name>
</gene>
<evidence type="ECO:0000256" key="1">
    <source>
        <dbReference type="SAM" id="Phobius"/>
    </source>
</evidence>
<dbReference type="OrthoDB" id="3068795at2759"/>
<keyword evidence="3" id="KW-1185">Reference proteome</keyword>
<organism evidence="2 3">
    <name type="scientific">Asterophora parasitica</name>
    <dbReference type="NCBI Taxonomy" id="117018"/>
    <lineage>
        <taxon>Eukaryota</taxon>
        <taxon>Fungi</taxon>
        <taxon>Dikarya</taxon>
        <taxon>Basidiomycota</taxon>
        <taxon>Agaricomycotina</taxon>
        <taxon>Agaricomycetes</taxon>
        <taxon>Agaricomycetidae</taxon>
        <taxon>Agaricales</taxon>
        <taxon>Tricholomatineae</taxon>
        <taxon>Lyophyllaceae</taxon>
        <taxon>Asterophora</taxon>
    </lineage>
</organism>
<comment type="caution">
    <text evidence="2">The sequence shown here is derived from an EMBL/GenBank/DDBJ whole genome shotgun (WGS) entry which is preliminary data.</text>
</comment>
<accession>A0A9P7G3I4</accession>
<protein>
    <submittedName>
        <fullName evidence="2">Uncharacterized protein</fullName>
    </submittedName>
</protein>
<evidence type="ECO:0000313" key="3">
    <source>
        <dbReference type="Proteomes" id="UP000775547"/>
    </source>
</evidence>
<keyword evidence="1" id="KW-1133">Transmembrane helix</keyword>
<dbReference type="AlphaFoldDB" id="A0A9P7G3I4"/>